<accession>A0ABS6B955</accession>
<dbReference type="RefSeq" id="WP_215922887.1">
    <property type="nucleotide sequence ID" value="NZ_JAHKNI010000016.1"/>
</dbReference>
<gene>
    <name evidence="4" type="ORF">KO481_35575</name>
</gene>
<comment type="similarity">
    <text evidence="1">Belongs to the mycobacterial PPE family.</text>
</comment>
<evidence type="ECO:0000259" key="3">
    <source>
        <dbReference type="Pfam" id="PF00823"/>
    </source>
</evidence>
<dbReference type="EMBL" id="JAHKNI010000016">
    <property type="protein sequence ID" value="MBU3066827.1"/>
    <property type="molecule type" value="Genomic_DNA"/>
</dbReference>
<evidence type="ECO:0000313" key="4">
    <source>
        <dbReference type="EMBL" id="MBU3066827.1"/>
    </source>
</evidence>
<feature type="region of interest" description="Disordered" evidence="2">
    <location>
        <begin position="443"/>
        <end position="489"/>
    </location>
</feature>
<feature type="compositionally biased region" description="Polar residues" evidence="2">
    <location>
        <begin position="18"/>
        <end position="36"/>
    </location>
</feature>
<dbReference type="SUPFAM" id="SSF140459">
    <property type="entry name" value="PE/PPE dimer-like"/>
    <property type="match status" value="1"/>
</dbReference>
<organism evidence="4 5">
    <name type="scientific">Nocardia albiluteola</name>
    <dbReference type="NCBI Taxonomy" id="2842303"/>
    <lineage>
        <taxon>Bacteria</taxon>
        <taxon>Bacillati</taxon>
        <taxon>Actinomycetota</taxon>
        <taxon>Actinomycetes</taxon>
        <taxon>Mycobacteriales</taxon>
        <taxon>Nocardiaceae</taxon>
        <taxon>Nocardia</taxon>
    </lineage>
</organism>
<feature type="region of interest" description="Disordered" evidence="2">
    <location>
        <begin position="1"/>
        <end position="52"/>
    </location>
</feature>
<name>A0ABS6B955_9NOCA</name>
<evidence type="ECO:0000313" key="5">
    <source>
        <dbReference type="Proteomes" id="UP000733379"/>
    </source>
</evidence>
<evidence type="ECO:0000256" key="1">
    <source>
        <dbReference type="ARBA" id="ARBA00010652"/>
    </source>
</evidence>
<dbReference type="Pfam" id="PF00823">
    <property type="entry name" value="PPE"/>
    <property type="match status" value="1"/>
</dbReference>
<feature type="compositionally biased region" description="Low complexity" evidence="2">
    <location>
        <begin position="445"/>
        <end position="459"/>
    </location>
</feature>
<protein>
    <submittedName>
        <fullName evidence="4">PPE domain-containing protein</fullName>
    </submittedName>
</protein>
<reference evidence="4 5" key="1">
    <citation type="submission" date="2021-06" db="EMBL/GenBank/DDBJ databases">
        <title>Actinomycetes sequencing.</title>
        <authorList>
            <person name="Shan Q."/>
        </authorList>
    </citation>
    <scope>NUCLEOTIDE SEQUENCE [LARGE SCALE GENOMIC DNA]</scope>
    <source>
        <strain evidence="4 5">NEAU-G5</strain>
    </source>
</reference>
<feature type="domain" description="PPE" evidence="3">
    <location>
        <begin position="96"/>
        <end position="257"/>
    </location>
</feature>
<proteinExistence type="inferred from homology"/>
<comment type="caution">
    <text evidence="4">The sequence shown here is derived from an EMBL/GenBank/DDBJ whole genome shotgun (WGS) entry which is preliminary data.</text>
</comment>
<keyword evidence="5" id="KW-1185">Reference proteome</keyword>
<feature type="compositionally biased region" description="Polar residues" evidence="2">
    <location>
        <begin position="1"/>
        <end position="11"/>
    </location>
</feature>
<dbReference type="Proteomes" id="UP000733379">
    <property type="component" value="Unassembled WGS sequence"/>
</dbReference>
<dbReference type="Gene3D" id="1.20.1260.20">
    <property type="entry name" value="PPE superfamily"/>
    <property type="match status" value="1"/>
</dbReference>
<sequence length="538" mass="53677">MTSPYSYLQNPNQPPSHDVNTVTTTQVSPTGATQTPDGFLPVDRADPTPDQPGYGVYAPIPDAARYVVTPLTHAQQVQQVGQLMGSLSSFAQTFEFIALPPEVNAARLTFGAGEVPLQGANAAYTAMAAALHTAAGDSDGTTATMTGIWPTGHTAQAAFSNHAGWLHGQAENAARSAQVASAAAGAYMSAVGIMPPVAECLAAKAAAAAAMTAAATTGAMTPAALGTEHYYDVVLRGQAATSMTTYSAAANTIVAGLPTVTPPPEITSGGGGGPGGPGLGMPVIGGGGAPLSPPTAIGSPVSLAGQSLTSAGSQAVTSAGSQAVTSAGTTLGNQAANTLGQAAAQQLPSLGPGDSALADALNPPGAENLPDYAGYGQHFDPYGLAPYSSTLAGLSGGAVSMVAMNMVQGGVGTMSGAATGFRMPSNWVARTAKVFGALDEQAPESVAPSAASRGASAPAEQMRRDKEKKRKASGRVIAPGADPNVPDLEDAPVIGVLEFRDDEAVQDVADDLALSFGVLENADEDPAPQYVAGDSHRD</sequence>
<dbReference type="InterPro" id="IPR038332">
    <property type="entry name" value="PPE_sf"/>
</dbReference>
<evidence type="ECO:0000256" key="2">
    <source>
        <dbReference type="SAM" id="MobiDB-lite"/>
    </source>
</evidence>
<dbReference type="InterPro" id="IPR000030">
    <property type="entry name" value="PPE_dom"/>
</dbReference>